<protein>
    <recommendedName>
        <fullName evidence="3">methylated-DNA--[protein]-cysteine S-methyltransferase</fullName>
        <ecNumber evidence="3">2.1.1.63</ecNumber>
    </recommendedName>
</protein>
<name>A0A2R8CNL8_9GAMM</name>
<evidence type="ECO:0000256" key="1">
    <source>
        <dbReference type="ARBA" id="ARBA00001286"/>
    </source>
</evidence>
<feature type="domain" description="Methylguanine DNA methyltransferase ribonuclease-like" evidence="10">
    <location>
        <begin position="3"/>
        <end position="77"/>
    </location>
</feature>
<dbReference type="EC" id="2.1.1.63" evidence="3"/>
<dbReference type="InterPro" id="IPR036217">
    <property type="entry name" value="MethylDNA_cys_MeTrfase_DNAb"/>
</dbReference>
<dbReference type="InterPro" id="IPR036388">
    <property type="entry name" value="WH-like_DNA-bd_sf"/>
</dbReference>
<dbReference type="InterPro" id="IPR001497">
    <property type="entry name" value="MethylDNA_cys_MeTrfase_AS"/>
</dbReference>
<evidence type="ECO:0000256" key="3">
    <source>
        <dbReference type="ARBA" id="ARBA00011918"/>
    </source>
</evidence>
<evidence type="ECO:0000256" key="5">
    <source>
        <dbReference type="ARBA" id="ARBA00022679"/>
    </source>
</evidence>
<dbReference type="InterPro" id="IPR036631">
    <property type="entry name" value="MGMT_N_sf"/>
</dbReference>
<accession>A0A2R8CNL8</accession>
<dbReference type="FunFam" id="1.10.10.10:FF:000214">
    <property type="entry name" value="Methylated-DNA--protein-cysteine methyltransferase"/>
    <property type="match status" value="1"/>
</dbReference>
<dbReference type="CDD" id="cd06445">
    <property type="entry name" value="ATase"/>
    <property type="match status" value="1"/>
</dbReference>
<comment type="catalytic activity">
    <reaction evidence="8">
        <text>a 6-O-methyl-2'-deoxyguanosine in DNA + L-cysteinyl-[protein] = S-methyl-L-cysteinyl-[protein] + a 2'-deoxyguanosine in DNA</text>
        <dbReference type="Rhea" id="RHEA:24000"/>
        <dbReference type="Rhea" id="RHEA-COMP:10131"/>
        <dbReference type="Rhea" id="RHEA-COMP:10132"/>
        <dbReference type="Rhea" id="RHEA-COMP:11367"/>
        <dbReference type="Rhea" id="RHEA-COMP:11368"/>
        <dbReference type="ChEBI" id="CHEBI:29950"/>
        <dbReference type="ChEBI" id="CHEBI:82612"/>
        <dbReference type="ChEBI" id="CHEBI:85445"/>
        <dbReference type="ChEBI" id="CHEBI:85448"/>
        <dbReference type="EC" id="2.1.1.63"/>
    </reaction>
</comment>
<dbReference type="InterPro" id="IPR014048">
    <property type="entry name" value="MethylDNA_cys_MeTrfase_DNA-bd"/>
</dbReference>
<dbReference type="PANTHER" id="PTHR10815">
    <property type="entry name" value="METHYLATED-DNA--PROTEIN-CYSTEINE METHYLTRANSFERASE"/>
    <property type="match status" value="1"/>
</dbReference>
<dbReference type="GO" id="GO:0006281">
    <property type="term" value="P:DNA repair"/>
    <property type="evidence" value="ECO:0007669"/>
    <property type="project" value="UniProtKB-KW"/>
</dbReference>
<evidence type="ECO:0000256" key="7">
    <source>
        <dbReference type="ARBA" id="ARBA00023204"/>
    </source>
</evidence>
<dbReference type="AlphaFoldDB" id="A0A2R8CNL8"/>
<dbReference type="RefSeq" id="WP_108843254.1">
    <property type="nucleotide sequence ID" value="NZ_ONZI01000003.1"/>
</dbReference>
<keyword evidence="7" id="KW-0234">DNA repair</keyword>
<dbReference type="SUPFAM" id="SSF46767">
    <property type="entry name" value="Methylated DNA-protein cysteine methyltransferase, C-terminal domain"/>
    <property type="match status" value="1"/>
</dbReference>
<dbReference type="SUPFAM" id="SSF53155">
    <property type="entry name" value="Methylated DNA-protein cysteine methyltransferase domain"/>
    <property type="match status" value="1"/>
</dbReference>
<gene>
    <name evidence="11" type="primary">ogt</name>
    <name evidence="11" type="ORF">KSP9073_02511</name>
</gene>
<feature type="domain" description="Methylated-DNA-[protein]-cysteine S-methyltransferase DNA binding" evidence="9">
    <location>
        <begin position="81"/>
        <end position="161"/>
    </location>
</feature>
<dbReference type="PANTHER" id="PTHR10815:SF5">
    <property type="entry name" value="METHYLATED-DNA--PROTEIN-CYSTEINE METHYLTRANSFERASE"/>
    <property type="match status" value="1"/>
</dbReference>
<dbReference type="NCBIfam" id="TIGR00589">
    <property type="entry name" value="ogt"/>
    <property type="match status" value="1"/>
</dbReference>
<dbReference type="GO" id="GO:0003908">
    <property type="term" value="F:methylated-DNA-[protein]-cysteine S-methyltransferase activity"/>
    <property type="evidence" value="ECO:0007669"/>
    <property type="project" value="UniProtKB-EC"/>
</dbReference>
<proteinExistence type="inferred from homology"/>
<evidence type="ECO:0000259" key="10">
    <source>
        <dbReference type="Pfam" id="PF02870"/>
    </source>
</evidence>
<dbReference type="Proteomes" id="UP000244934">
    <property type="component" value="Unassembled WGS sequence"/>
</dbReference>
<evidence type="ECO:0000256" key="4">
    <source>
        <dbReference type="ARBA" id="ARBA00022603"/>
    </source>
</evidence>
<evidence type="ECO:0000256" key="2">
    <source>
        <dbReference type="ARBA" id="ARBA00008711"/>
    </source>
</evidence>
<keyword evidence="6" id="KW-0227">DNA damage</keyword>
<dbReference type="Gene3D" id="3.30.160.70">
    <property type="entry name" value="Methylated DNA-protein cysteine methyltransferase domain"/>
    <property type="match status" value="1"/>
</dbReference>
<dbReference type="Pfam" id="PF02870">
    <property type="entry name" value="Methyltransf_1N"/>
    <property type="match status" value="1"/>
</dbReference>
<dbReference type="GO" id="GO:0032259">
    <property type="term" value="P:methylation"/>
    <property type="evidence" value="ECO:0007669"/>
    <property type="project" value="UniProtKB-KW"/>
</dbReference>
<evidence type="ECO:0000313" key="11">
    <source>
        <dbReference type="EMBL" id="SPJ34476.1"/>
    </source>
</evidence>
<dbReference type="InterPro" id="IPR008332">
    <property type="entry name" value="MethylG_MeTrfase_N"/>
</dbReference>
<comment type="catalytic activity">
    <reaction evidence="1">
        <text>a 4-O-methyl-thymidine in DNA + L-cysteinyl-[protein] = a thymidine in DNA + S-methyl-L-cysteinyl-[protein]</text>
        <dbReference type="Rhea" id="RHEA:53428"/>
        <dbReference type="Rhea" id="RHEA-COMP:10131"/>
        <dbReference type="Rhea" id="RHEA-COMP:10132"/>
        <dbReference type="Rhea" id="RHEA-COMP:13555"/>
        <dbReference type="Rhea" id="RHEA-COMP:13556"/>
        <dbReference type="ChEBI" id="CHEBI:29950"/>
        <dbReference type="ChEBI" id="CHEBI:82612"/>
        <dbReference type="ChEBI" id="CHEBI:137386"/>
        <dbReference type="ChEBI" id="CHEBI:137387"/>
        <dbReference type="EC" id="2.1.1.63"/>
    </reaction>
</comment>
<dbReference type="EMBL" id="ONZI01000003">
    <property type="protein sequence ID" value="SPJ34476.1"/>
    <property type="molecule type" value="Genomic_DNA"/>
</dbReference>
<reference evidence="12" key="1">
    <citation type="submission" date="2018-03" db="EMBL/GenBank/DDBJ databases">
        <authorList>
            <person name="Navarro De La Torre S."/>
        </authorList>
    </citation>
    <scope>NUCLEOTIDE SEQUENCE [LARGE SCALE GENOMIC DNA]</scope>
    <source>
        <strain evidence="12">EAod3</strain>
    </source>
</reference>
<keyword evidence="12" id="KW-1185">Reference proteome</keyword>
<organism evidence="11 12">
    <name type="scientific">Kushneria phyllosphaerae</name>
    <dbReference type="NCBI Taxonomy" id="2100822"/>
    <lineage>
        <taxon>Bacteria</taxon>
        <taxon>Pseudomonadati</taxon>
        <taxon>Pseudomonadota</taxon>
        <taxon>Gammaproteobacteria</taxon>
        <taxon>Oceanospirillales</taxon>
        <taxon>Halomonadaceae</taxon>
        <taxon>Kushneria</taxon>
    </lineage>
</organism>
<evidence type="ECO:0000259" key="9">
    <source>
        <dbReference type="Pfam" id="PF01035"/>
    </source>
</evidence>
<keyword evidence="5 11" id="KW-0808">Transferase</keyword>
<sequence length="186" mass="20049">MMEYAVLPSALGDIVLRVESDDLTGVFFHDQKHFPSSAHRPFMPIKQSPSAVMRQAGEEIEEYLAGARQRFELPLSLPGSPFQQRVWQRLEGIGFGEILTYGALARSLGLSRGHSRAVGSAVGRNPVSMIVPCHRVLAGGGALTGYAGGLARKAHLLALEGRPEGSAALRQVEGEHHLAAGVERFQ</sequence>
<evidence type="ECO:0000313" key="12">
    <source>
        <dbReference type="Proteomes" id="UP000244934"/>
    </source>
</evidence>
<dbReference type="PROSITE" id="PS00374">
    <property type="entry name" value="MGMT"/>
    <property type="match status" value="1"/>
</dbReference>
<dbReference type="Gene3D" id="1.10.10.10">
    <property type="entry name" value="Winged helix-like DNA-binding domain superfamily/Winged helix DNA-binding domain"/>
    <property type="match status" value="1"/>
</dbReference>
<comment type="similarity">
    <text evidence="2">Belongs to the MGMT family.</text>
</comment>
<keyword evidence="4 11" id="KW-0489">Methyltransferase</keyword>
<evidence type="ECO:0000256" key="6">
    <source>
        <dbReference type="ARBA" id="ARBA00022763"/>
    </source>
</evidence>
<dbReference type="OrthoDB" id="9811249at2"/>
<evidence type="ECO:0000256" key="8">
    <source>
        <dbReference type="ARBA" id="ARBA00049348"/>
    </source>
</evidence>
<dbReference type="Pfam" id="PF01035">
    <property type="entry name" value="DNA_binding_1"/>
    <property type="match status" value="1"/>
</dbReference>